<feature type="domain" description="Extensin-like C-terminal" evidence="2">
    <location>
        <begin position="133"/>
        <end position="284"/>
    </location>
</feature>
<dbReference type="EMBL" id="FWYD01000003">
    <property type="protein sequence ID" value="SMC65741.1"/>
    <property type="molecule type" value="Genomic_DNA"/>
</dbReference>
<evidence type="ECO:0000313" key="3">
    <source>
        <dbReference type="EMBL" id="SMC65741.1"/>
    </source>
</evidence>
<protein>
    <submittedName>
        <fullName evidence="3">Extensin-like protein C-terminus</fullName>
    </submittedName>
</protein>
<dbReference type="RefSeq" id="WP_084351909.1">
    <property type="nucleotide sequence ID" value="NZ_FWYD01000003.1"/>
</dbReference>
<keyword evidence="4" id="KW-1185">Reference proteome</keyword>
<dbReference type="AlphaFoldDB" id="A0A1W2AZ50"/>
<dbReference type="InterPro" id="IPR009683">
    <property type="entry name" value="Extensin-like_C"/>
</dbReference>
<dbReference type="Proteomes" id="UP000192330">
    <property type="component" value="Unassembled WGS sequence"/>
</dbReference>
<reference evidence="3 4" key="1">
    <citation type="submission" date="2017-04" db="EMBL/GenBank/DDBJ databases">
        <authorList>
            <person name="Afonso C.L."/>
            <person name="Miller P.J."/>
            <person name="Scott M.A."/>
            <person name="Spackman E."/>
            <person name="Goraichik I."/>
            <person name="Dimitrov K.M."/>
            <person name="Suarez D.L."/>
            <person name="Swayne D.E."/>
        </authorList>
    </citation>
    <scope>NUCLEOTIDE SEQUENCE [LARGE SCALE GENOMIC DNA]</scope>
    <source>
        <strain evidence="3 4">CGMCC 1.12644</strain>
    </source>
</reference>
<gene>
    <name evidence="3" type="ORF">SAMN06295998_103386</name>
</gene>
<dbReference type="Pfam" id="PF06904">
    <property type="entry name" value="Extensin-like_C"/>
    <property type="match status" value="1"/>
</dbReference>
<accession>A0A1W2AZ50</accession>
<evidence type="ECO:0000256" key="1">
    <source>
        <dbReference type="SAM" id="SignalP"/>
    </source>
</evidence>
<feature type="signal peptide" evidence="1">
    <location>
        <begin position="1"/>
        <end position="18"/>
    </location>
</feature>
<dbReference type="STRING" id="1387277.SAMN06295998_103386"/>
<organism evidence="3 4">
    <name type="scientific">Primorskyibacter flagellatus</name>
    <dbReference type="NCBI Taxonomy" id="1387277"/>
    <lineage>
        <taxon>Bacteria</taxon>
        <taxon>Pseudomonadati</taxon>
        <taxon>Pseudomonadota</taxon>
        <taxon>Alphaproteobacteria</taxon>
        <taxon>Rhodobacterales</taxon>
        <taxon>Roseobacteraceae</taxon>
        <taxon>Primorskyibacter</taxon>
    </lineage>
</organism>
<evidence type="ECO:0000259" key="2">
    <source>
        <dbReference type="Pfam" id="PF06904"/>
    </source>
</evidence>
<dbReference type="OrthoDB" id="9809788at2"/>
<sequence>MRVLAGLALVFLAGMAAAEAPDGKTRPMARQDAALIATVESTDRLALLRPMARPMKPNPNAFVETTDLLSLDADGRMVVLSTSGMQRSLRPMLRPRAIVERVMAKRRAQNRGAVCGDVALQGEAIGYVPGRIKACGIKDAVRLRSVSGIKLSQQAVIDCTTAKALKTWVERGVKPAIGTRGGGVAQLRVAAHYACRTRNNQRGAKVSEHGKGRAIDISGLRLKDGTQITVLRGWGSRSYGNALRKMRIAACGPFGTVLGPGSDGYHRDHFHFDTARYRSGAYCR</sequence>
<keyword evidence="1" id="KW-0732">Signal</keyword>
<feature type="chain" id="PRO_5010716249" evidence="1">
    <location>
        <begin position="19"/>
        <end position="284"/>
    </location>
</feature>
<proteinExistence type="predicted"/>
<name>A0A1W2AZ50_9RHOB</name>
<evidence type="ECO:0000313" key="4">
    <source>
        <dbReference type="Proteomes" id="UP000192330"/>
    </source>
</evidence>